<sequence length="119" mass="13801">MWSGKLDTNDLLSERKNWLENPATYISQMHLSNTCPKVLYDLATVMFTVLFESKEYSISDIINDEADPRCSYLTDIAWAAIFRELEPPSIRELPHVKKLLAFSRNNQQHSFTEVAMDED</sequence>
<dbReference type="EMBL" id="JANBUW010001040">
    <property type="protein sequence ID" value="KAJ2844577.1"/>
    <property type="molecule type" value="Genomic_DNA"/>
</dbReference>
<proteinExistence type="predicted"/>
<keyword evidence="2" id="KW-1185">Reference proteome</keyword>
<name>A0A9W8LYE3_9FUNG</name>
<dbReference type="AlphaFoldDB" id="A0A9W8LYE3"/>
<evidence type="ECO:0000313" key="2">
    <source>
        <dbReference type="Proteomes" id="UP001139887"/>
    </source>
</evidence>
<evidence type="ECO:0000313" key="1">
    <source>
        <dbReference type="EMBL" id="KAJ2844577.1"/>
    </source>
</evidence>
<reference evidence="1" key="1">
    <citation type="submission" date="2022-07" db="EMBL/GenBank/DDBJ databases">
        <title>Phylogenomic reconstructions and comparative analyses of Kickxellomycotina fungi.</title>
        <authorList>
            <person name="Reynolds N.K."/>
            <person name="Stajich J.E."/>
            <person name="Barry K."/>
            <person name="Grigoriev I.V."/>
            <person name="Crous P."/>
            <person name="Smith M.E."/>
        </authorList>
    </citation>
    <scope>NUCLEOTIDE SEQUENCE</scope>
    <source>
        <strain evidence="1">NRRL 1566</strain>
    </source>
</reference>
<accession>A0A9W8LYE3</accession>
<dbReference type="Proteomes" id="UP001139887">
    <property type="component" value="Unassembled WGS sequence"/>
</dbReference>
<gene>
    <name evidence="1" type="ORF">IWW36_005132</name>
</gene>
<organism evidence="1 2">
    <name type="scientific">Coemansia brasiliensis</name>
    <dbReference type="NCBI Taxonomy" id="2650707"/>
    <lineage>
        <taxon>Eukaryota</taxon>
        <taxon>Fungi</taxon>
        <taxon>Fungi incertae sedis</taxon>
        <taxon>Zoopagomycota</taxon>
        <taxon>Kickxellomycotina</taxon>
        <taxon>Kickxellomycetes</taxon>
        <taxon>Kickxellales</taxon>
        <taxon>Kickxellaceae</taxon>
        <taxon>Coemansia</taxon>
    </lineage>
</organism>
<comment type="caution">
    <text evidence="1">The sequence shown here is derived from an EMBL/GenBank/DDBJ whole genome shotgun (WGS) entry which is preliminary data.</text>
</comment>
<protein>
    <submittedName>
        <fullName evidence="1">Uncharacterized protein</fullName>
    </submittedName>
</protein>